<protein>
    <recommendedName>
        <fullName evidence="1">Protein kinase domain-containing protein</fullName>
    </recommendedName>
</protein>
<dbReference type="Proteomes" id="UP001190700">
    <property type="component" value="Unassembled WGS sequence"/>
</dbReference>
<dbReference type="PANTHER" id="PTHR43173">
    <property type="entry name" value="ABC1 FAMILY PROTEIN"/>
    <property type="match status" value="1"/>
</dbReference>
<evidence type="ECO:0000313" key="3">
    <source>
        <dbReference type="Proteomes" id="UP001190700"/>
    </source>
</evidence>
<evidence type="ECO:0000259" key="1">
    <source>
        <dbReference type="PROSITE" id="PS50011"/>
    </source>
</evidence>
<name>A0AAE0L008_9CHLO</name>
<comment type="caution">
    <text evidence="2">The sequence shown here is derived from an EMBL/GenBank/DDBJ whole genome shotgun (WGS) entry which is preliminary data.</text>
</comment>
<dbReference type="InterPro" id="IPR011009">
    <property type="entry name" value="Kinase-like_dom_sf"/>
</dbReference>
<dbReference type="InterPro" id="IPR000719">
    <property type="entry name" value="Prot_kinase_dom"/>
</dbReference>
<dbReference type="GO" id="GO:0005524">
    <property type="term" value="F:ATP binding"/>
    <property type="evidence" value="ECO:0007669"/>
    <property type="project" value="InterPro"/>
</dbReference>
<accession>A0AAE0L008</accession>
<evidence type="ECO:0000313" key="2">
    <source>
        <dbReference type="EMBL" id="KAK3266912.1"/>
    </source>
</evidence>
<dbReference type="PANTHER" id="PTHR43173:SF3">
    <property type="entry name" value="ABC1 FAMILY PROTEIN"/>
    <property type="match status" value="1"/>
</dbReference>
<dbReference type="InterPro" id="IPR051130">
    <property type="entry name" value="Mito_struct-func_regulator"/>
</dbReference>
<dbReference type="EMBL" id="LGRX02012747">
    <property type="protein sequence ID" value="KAK3266912.1"/>
    <property type="molecule type" value="Genomic_DNA"/>
</dbReference>
<dbReference type="PROSITE" id="PS50011">
    <property type="entry name" value="PROTEIN_KINASE_DOM"/>
    <property type="match status" value="1"/>
</dbReference>
<sequence>MRPNSWSFGIYAAVVWRDIQLITRRFKIYCVAFFVYATYKRAGKKAEKIKDVKAKAEFWDGVHTRMARYVFQNIVKLEGLWVKLGQFVATRTDVMPDAWIAELVALQDCLPVRSWSETRRTIEEEFKIPIEKAFETVDKEPLGTASIAQVHRAVLHSGQEVVIKVQHRNIDRIITQDLDNTVYLANYLAAKEPKYDFRDILTEWCKETVKELDFEHEASNMERVAANLRKDPNIHVHIPFVVRISGDGGMPPLHPTKRVLLLEFIDGVKPTDLSGLAKIGVSGRTQCEAILTNITASFAHQVFIDGLFNADPHPGNMLIQRNSHTPVLIDFGLTKEIPEKQRLAFARLLIAAADYDMTGVLGAMREMGLENVSLDHPEDAMDAVHYMFRDAQPTIDQRRTAIERRSQHAAIPNSAAPDAPSSLRASAPSLAIPELLTQFNFGSPCQRMQTRFTVLHGAPS</sequence>
<keyword evidence="3" id="KW-1185">Reference proteome</keyword>
<proteinExistence type="predicted"/>
<feature type="domain" description="Protein kinase" evidence="1">
    <location>
        <begin position="136"/>
        <end position="460"/>
    </location>
</feature>
<dbReference type="Pfam" id="PF03109">
    <property type="entry name" value="ABC1"/>
    <property type="match status" value="1"/>
</dbReference>
<dbReference type="CDD" id="cd05121">
    <property type="entry name" value="ABC1_ADCK3-like"/>
    <property type="match status" value="1"/>
</dbReference>
<dbReference type="SUPFAM" id="SSF56112">
    <property type="entry name" value="Protein kinase-like (PK-like)"/>
    <property type="match status" value="1"/>
</dbReference>
<dbReference type="AlphaFoldDB" id="A0AAE0L008"/>
<reference evidence="2 3" key="1">
    <citation type="journal article" date="2015" name="Genome Biol. Evol.">
        <title>Comparative Genomics of a Bacterivorous Green Alga Reveals Evolutionary Causalities and Consequences of Phago-Mixotrophic Mode of Nutrition.</title>
        <authorList>
            <person name="Burns J.A."/>
            <person name="Paasch A."/>
            <person name="Narechania A."/>
            <person name="Kim E."/>
        </authorList>
    </citation>
    <scope>NUCLEOTIDE SEQUENCE [LARGE SCALE GENOMIC DNA]</scope>
    <source>
        <strain evidence="2 3">PLY_AMNH</strain>
    </source>
</reference>
<dbReference type="InterPro" id="IPR004147">
    <property type="entry name" value="ABC1_dom"/>
</dbReference>
<organism evidence="2 3">
    <name type="scientific">Cymbomonas tetramitiformis</name>
    <dbReference type="NCBI Taxonomy" id="36881"/>
    <lineage>
        <taxon>Eukaryota</taxon>
        <taxon>Viridiplantae</taxon>
        <taxon>Chlorophyta</taxon>
        <taxon>Pyramimonadophyceae</taxon>
        <taxon>Pyramimonadales</taxon>
        <taxon>Pyramimonadaceae</taxon>
        <taxon>Cymbomonas</taxon>
    </lineage>
</organism>
<dbReference type="GO" id="GO:0004672">
    <property type="term" value="F:protein kinase activity"/>
    <property type="evidence" value="ECO:0007669"/>
    <property type="project" value="InterPro"/>
</dbReference>
<gene>
    <name evidence="2" type="ORF">CYMTET_24499</name>
</gene>